<dbReference type="Pfam" id="PF13537">
    <property type="entry name" value="GATase_7"/>
    <property type="match status" value="1"/>
</dbReference>
<dbReference type="GO" id="GO:0006529">
    <property type="term" value="P:asparagine biosynthetic process"/>
    <property type="evidence" value="ECO:0007669"/>
    <property type="project" value="InterPro"/>
</dbReference>
<proteinExistence type="predicted"/>
<dbReference type="SUPFAM" id="SSF56235">
    <property type="entry name" value="N-terminal nucleophile aminohydrolases (Ntn hydrolases)"/>
    <property type="match status" value="1"/>
</dbReference>
<dbReference type="InterPro" id="IPR001962">
    <property type="entry name" value="Asn_synthase"/>
</dbReference>
<dbReference type="InterPro" id="IPR051786">
    <property type="entry name" value="ASN_synthetase/amidase"/>
</dbReference>
<sequence>MSFIHFSGRFSTGVEGGNTGSSNAPVVTECAPGQEWTFETPYFSGNLKAVSRACRSCGESSNVHVVREADGQFIFALFSGFMANRRELSENLAAVGEAAILSQLWLRCGSEALKALDGAFAAVIVDSRHESVCLVRDCYGQAPLFRSVEYSVDGECTRFAVATRPMLPDGRVPEAASMTVSELTSALDPRGVDCFFAYNYFIPPLTVFRGCRAFMGGEIWKAKASGDSFTGEWNFTEDRLPFPWSFEGVGASEHEEHITSKSICDELKDILGAASAQAADLNVCAFCGRNFGESAVLLSGGIDSTAIAVSVAEKRLVNRSFSLSFPGSVFDEADKFIALISALNMESIVCNMSPDVMDCLPAVLEQMGHPVGDASFLAMAEAGKAAASSGIAQLLTGDGGDELAGGYSRMEGLGKGLPFNVYLRRLFLVPPTARYALYSDQFRNELMILEDLELPCASMGNSSEHSDDPDRACIIDLLTLMPGNNGPKTLLMLAMNNVTPAAPLMSAPVARFLTSLPSRWRNSGSESKAILREFIRSSDVLRQGRSAPGIDLSRQTKRMLTVPVGEWYSGPFREQISQWISSGDSLIEETIFRCGTLDKTFMKHLETGETRVFRAILAMEVFMRILTGREPHVPFR</sequence>
<evidence type="ECO:0000313" key="7">
    <source>
        <dbReference type="Proteomes" id="UP000233256"/>
    </source>
</evidence>
<organism evidence="6 7">
    <name type="scientific">Candidatus Wallbacteria bacterium HGW-Wallbacteria-1</name>
    <dbReference type="NCBI Taxonomy" id="2013854"/>
    <lineage>
        <taxon>Bacteria</taxon>
        <taxon>Candidatus Walliibacteriota</taxon>
    </lineage>
</organism>
<feature type="domain" description="Glutamine amidotransferase type-2" evidence="5">
    <location>
        <begin position="70"/>
        <end position="149"/>
    </location>
</feature>
<evidence type="ECO:0000256" key="1">
    <source>
        <dbReference type="ARBA" id="ARBA00005187"/>
    </source>
</evidence>
<dbReference type="GO" id="GO:0004066">
    <property type="term" value="F:asparagine synthase (glutamine-hydrolyzing) activity"/>
    <property type="evidence" value="ECO:0007669"/>
    <property type="project" value="UniProtKB-EC"/>
</dbReference>
<dbReference type="Gene3D" id="3.40.50.620">
    <property type="entry name" value="HUPs"/>
    <property type="match status" value="1"/>
</dbReference>
<dbReference type="GO" id="GO:0005829">
    <property type="term" value="C:cytosol"/>
    <property type="evidence" value="ECO:0007669"/>
    <property type="project" value="TreeGrafter"/>
</dbReference>
<dbReference type="EC" id="6.3.5.4" evidence="2"/>
<dbReference type="Pfam" id="PF00733">
    <property type="entry name" value="Asn_synthase"/>
    <property type="match status" value="1"/>
</dbReference>
<dbReference type="InterPro" id="IPR029055">
    <property type="entry name" value="Ntn_hydrolases_N"/>
</dbReference>
<dbReference type="InterPro" id="IPR014729">
    <property type="entry name" value="Rossmann-like_a/b/a_fold"/>
</dbReference>
<protein>
    <recommendedName>
        <fullName evidence="2">asparagine synthase (glutamine-hydrolyzing)</fullName>
        <ecNumber evidence="2">6.3.5.4</ecNumber>
    </recommendedName>
</protein>
<feature type="domain" description="Asparagine synthetase" evidence="4">
    <location>
        <begin position="294"/>
        <end position="620"/>
    </location>
</feature>
<dbReference type="PANTHER" id="PTHR43284">
    <property type="entry name" value="ASPARAGINE SYNTHETASE (GLUTAMINE-HYDROLYZING)"/>
    <property type="match status" value="1"/>
</dbReference>
<comment type="caution">
    <text evidence="6">The sequence shown here is derived from an EMBL/GenBank/DDBJ whole genome shotgun (WGS) entry which is preliminary data.</text>
</comment>
<dbReference type="PANTHER" id="PTHR43284:SF1">
    <property type="entry name" value="ASPARAGINE SYNTHETASE"/>
    <property type="match status" value="1"/>
</dbReference>
<accession>A0A2N1PUZ4</accession>
<evidence type="ECO:0000313" key="6">
    <source>
        <dbReference type="EMBL" id="PKK92165.1"/>
    </source>
</evidence>
<dbReference type="EMBL" id="PGXC01000001">
    <property type="protein sequence ID" value="PKK92165.1"/>
    <property type="molecule type" value="Genomic_DNA"/>
</dbReference>
<dbReference type="AlphaFoldDB" id="A0A2N1PUZ4"/>
<dbReference type="SUPFAM" id="SSF52402">
    <property type="entry name" value="Adenine nucleotide alpha hydrolases-like"/>
    <property type="match status" value="1"/>
</dbReference>
<comment type="catalytic activity">
    <reaction evidence="3">
        <text>L-aspartate + L-glutamine + ATP + H2O = L-asparagine + L-glutamate + AMP + diphosphate + H(+)</text>
        <dbReference type="Rhea" id="RHEA:12228"/>
        <dbReference type="ChEBI" id="CHEBI:15377"/>
        <dbReference type="ChEBI" id="CHEBI:15378"/>
        <dbReference type="ChEBI" id="CHEBI:29985"/>
        <dbReference type="ChEBI" id="CHEBI:29991"/>
        <dbReference type="ChEBI" id="CHEBI:30616"/>
        <dbReference type="ChEBI" id="CHEBI:33019"/>
        <dbReference type="ChEBI" id="CHEBI:58048"/>
        <dbReference type="ChEBI" id="CHEBI:58359"/>
        <dbReference type="ChEBI" id="CHEBI:456215"/>
        <dbReference type="EC" id="6.3.5.4"/>
    </reaction>
</comment>
<dbReference type="InterPro" id="IPR017932">
    <property type="entry name" value="GATase_2_dom"/>
</dbReference>
<evidence type="ECO:0000256" key="2">
    <source>
        <dbReference type="ARBA" id="ARBA00012737"/>
    </source>
</evidence>
<evidence type="ECO:0000256" key="3">
    <source>
        <dbReference type="ARBA" id="ARBA00048741"/>
    </source>
</evidence>
<comment type="pathway">
    <text evidence="1">Amino-acid biosynthesis; L-asparagine biosynthesis; L-asparagine from L-aspartate (L-Gln route): step 1/1.</text>
</comment>
<evidence type="ECO:0000259" key="4">
    <source>
        <dbReference type="Pfam" id="PF00733"/>
    </source>
</evidence>
<name>A0A2N1PUZ4_9BACT</name>
<reference evidence="6 7" key="1">
    <citation type="journal article" date="2017" name="ISME J.">
        <title>Potential for microbial H2 and metal transformations associated with novel bacteria and archaea in deep terrestrial subsurface sediments.</title>
        <authorList>
            <person name="Hernsdorf A.W."/>
            <person name="Amano Y."/>
            <person name="Miyakawa K."/>
            <person name="Ise K."/>
            <person name="Suzuki Y."/>
            <person name="Anantharaman K."/>
            <person name="Probst A."/>
            <person name="Burstein D."/>
            <person name="Thomas B.C."/>
            <person name="Banfield J.F."/>
        </authorList>
    </citation>
    <scope>NUCLEOTIDE SEQUENCE [LARGE SCALE GENOMIC DNA]</scope>
    <source>
        <strain evidence="6">HGW-Wallbacteria-1</strain>
    </source>
</reference>
<dbReference type="Proteomes" id="UP000233256">
    <property type="component" value="Unassembled WGS sequence"/>
</dbReference>
<gene>
    <name evidence="6" type="ORF">CVV64_01745</name>
</gene>
<dbReference type="Gene3D" id="3.60.20.10">
    <property type="entry name" value="Glutamine Phosphoribosylpyrophosphate, subunit 1, domain 1"/>
    <property type="match status" value="1"/>
</dbReference>
<evidence type="ECO:0000259" key="5">
    <source>
        <dbReference type="Pfam" id="PF13537"/>
    </source>
</evidence>